<dbReference type="Proteomes" id="UP001193389">
    <property type="component" value="Chromosome"/>
</dbReference>
<reference evidence="1" key="1">
    <citation type="journal article" date="2020" name="Int. J. Syst. Evol. Microbiol.">
        <title>Aquipluma nitroreducens gen. nov. sp. nov., a novel facultatively anaerobic bacterium isolated from a freshwater lake.</title>
        <authorList>
            <person name="Watanabe M."/>
            <person name="Kojima H."/>
            <person name="Fukui M."/>
        </authorList>
    </citation>
    <scope>NUCLEOTIDE SEQUENCE</scope>
    <source>
        <strain evidence="1">MeG22</strain>
    </source>
</reference>
<dbReference type="AlphaFoldDB" id="A0A5K7SB87"/>
<accession>A0A5K7SB87</accession>
<sequence length="339" mass="37348">MKSERMKYLTILCIATIAVAVLGTSFVSAVHPETNLIPDYNSVNGYEHDKYDPEFNLKADSVTIPMKRSGRLFLIEATVDGETGNLVFDTGANGLVLNSTYFRSYVKTARAYSNGITGTVGSTEQISVGKLEFAGLMYKKLNADLANLGHIENRRNDKILGLIGFSMLRSLEIVIDPINNELKLFRIDKAGNRLNYNRPGFKADYSQKIEGNSNILFLKGTISGKVLNFCFDTGAETNVICSDCNKKIMSTLTITRRTSLKGAGAAGAEVFYGRMNEFSIGNQQIPNMQTIITNLDALSESYGTHIDGILGNSFMKQGIVCINFVNKQFGIRFTKGEEK</sequence>
<dbReference type="EMBL" id="AP018694">
    <property type="protein sequence ID" value="BBE18843.1"/>
    <property type="molecule type" value="Genomic_DNA"/>
</dbReference>
<protein>
    <recommendedName>
        <fullName evidence="3">Peptidase A2 domain-containing protein</fullName>
    </recommendedName>
</protein>
<dbReference type="Pfam" id="PF13650">
    <property type="entry name" value="Asp_protease_2"/>
    <property type="match status" value="1"/>
</dbReference>
<dbReference type="Gene3D" id="2.40.70.10">
    <property type="entry name" value="Acid Proteases"/>
    <property type="match status" value="2"/>
</dbReference>
<organism evidence="1 2">
    <name type="scientific">Aquipluma nitroreducens</name>
    <dbReference type="NCBI Taxonomy" id="2010828"/>
    <lineage>
        <taxon>Bacteria</taxon>
        <taxon>Pseudomonadati</taxon>
        <taxon>Bacteroidota</taxon>
        <taxon>Bacteroidia</taxon>
        <taxon>Marinilabiliales</taxon>
        <taxon>Prolixibacteraceae</taxon>
        <taxon>Aquipluma</taxon>
    </lineage>
</organism>
<keyword evidence="2" id="KW-1185">Reference proteome</keyword>
<evidence type="ECO:0000313" key="2">
    <source>
        <dbReference type="Proteomes" id="UP001193389"/>
    </source>
</evidence>
<proteinExistence type="predicted"/>
<dbReference type="SUPFAM" id="SSF50630">
    <property type="entry name" value="Acid proteases"/>
    <property type="match status" value="1"/>
</dbReference>
<name>A0A5K7SB87_9BACT</name>
<evidence type="ECO:0008006" key="3">
    <source>
        <dbReference type="Google" id="ProtNLM"/>
    </source>
</evidence>
<gene>
    <name evidence="1" type="ORF">AQPE_3013</name>
</gene>
<evidence type="ECO:0000313" key="1">
    <source>
        <dbReference type="EMBL" id="BBE18843.1"/>
    </source>
</evidence>
<dbReference type="InterPro" id="IPR021109">
    <property type="entry name" value="Peptidase_aspartic_dom_sf"/>
</dbReference>
<dbReference type="KEGG" id="anf:AQPE_3013"/>